<feature type="domain" description="SEA" evidence="17">
    <location>
        <begin position="7"/>
        <end position="120"/>
    </location>
</feature>
<evidence type="ECO:0000256" key="14">
    <source>
        <dbReference type="ARBA" id="ARBA00040753"/>
    </source>
</evidence>
<dbReference type="AlphaFoldDB" id="A0A9W7TNK3"/>
<dbReference type="Proteomes" id="UP001059041">
    <property type="component" value="Linkage Group LG15"/>
</dbReference>
<evidence type="ECO:0000256" key="2">
    <source>
        <dbReference type="ARBA" id="ARBA00004504"/>
    </source>
</evidence>
<comment type="function">
    <text evidence="16">Chondroitin sulfate-, heparin- and hyaluronan-binding protein. May serve to form a basic macromolecular scaffold comprising the insoluble interphotoreceptor matrix.</text>
</comment>
<protein>
    <recommendedName>
        <fullName evidence="14">Interphotoreceptor matrix proteoglycan 1</fullName>
    </recommendedName>
    <alternativeName>
        <fullName evidence="15">Sialoprotein associated with cones and rods</fullName>
    </alternativeName>
</protein>
<evidence type="ECO:0000313" key="19">
    <source>
        <dbReference type="Proteomes" id="UP001059041"/>
    </source>
</evidence>
<dbReference type="Pfam" id="PF01390">
    <property type="entry name" value="SEA"/>
    <property type="match status" value="1"/>
</dbReference>
<dbReference type="Gene3D" id="3.30.70.960">
    <property type="entry name" value="SEA domain"/>
    <property type="match status" value="1"/>
</dbReference>
<dbReference type="SMART" id="SM00200">
    <property type="entry name" value="SEA"/>
    <property type="match status" value="1"/>
</dbReference>
<proteinExistence type="predicted"/>
<keyword evidence="4" id="KW-0964">Secreted</keyword>
<evidence type="ECO:0000256" key="16">
    <source>
        <dbReference type="ARBA" id="ARBA00045407"/>
    </source>
</evidence>
<name>A0A9W7TNK3_TRIRA</name>
<dbReference type="PANTHER" id="PTHR12199">
    <property type="entry name" value="INTERPHOTORECEPTOR MATRIX PROTEOGLYCAN"/>
    <property type="match status" value="1"/>
</dbReference>
<feature type="non-terminal residue" evidence="18">
    <location>
        <position position="200"/>
    </location>
</feature>
<evidence type="ECO:0000256" key="6">
    <source>
        <dbReference type="ARBA" id="ARBA00022674"/>
    </source>
</evidence>
<keyword evidence="9" id="KW-0730">Sialic acid</keyword>
<evidence type="ECO:0000256" key="10">
    <source>
        <dbReference type="ARBA" id="ARBA00023170"/>
    </source>
</evidence>
<keyword evidence="11" id="KW-0325">Glycoprotein</keyword>
<evidence type="ECO:0000256" key="9">
    <source>
        <dbReference type="ARBA" id="ARBA00022981"/>
    </source>
</evidence>
<keyword evidence="13" id="KW-0373">Hyaluronic acid</keyword>
<dbReference type="PANTHER" id="PTHR12199:SF3">
    <property type="entry name" value="INTERPHOTORECEPTOR MATRIX PROTEOGLYCAN 1"/>
    <property type="match status" value="1"/>
</dbReference>
<evidence type="ECO:0000256" key="7">
    <source>
        <dbReference type="ARBA" id="ARBA00022729"/>
    </source>
</evidence>
<keyword evidence="5" id="KW-0272">Extracellular matrix</keyword>
<evidence type="ECO:0000256" key="11">
    <source>
        <dbReference type="ARBA" id="ARBA00023180"/>
    </source>
</evidence>
<evidence type="ECO:0000256" key="13">
    <source>
        <dbReference type="ARBA" id="ARBA00023290"/>
    </source>
</evidence>
<dbReference type="GO" id="GO:0001917">
    <property type="term" value="C:photoreceptor inner segment"/>
    <property type="evidence" value="ECO:0007669"/>
    <property type="project" value="UniProtKB-SubCell"/>
</dbReference>
<organism evidence="18 19">
    <name type="scientific">Triplophysa rosa</name>
    <name type="common">Cave loach</name>
    <dbReference type="NCBI Taxonomy" id="992332"/>
    <lineage>
        <taxon>Eukaryota</taxon>
        <taxon>Metazoa</taxon>
        <taxon>Chordata</taxon>
        <taxon>Craniata</taxon>
        <taxon>Vertebrata</taxon>
        <taxon>Euteleostomi</taxon>
        <taxon>Actinopterygii</taxon>
        <taxon>Neopterygii</taxon>
        <taxon>Teleostei</taxon>
        <taxon>Ostariophysi</taxon>
        <taxon>Cypriniformes</taxon>
        <taxon>Nemacheilidae</taxon>
        <taxon>Triplophysa</taxon>
    </lineage>
</organism>
<sequence>TTASNSKELVVFFSLRVTNIVFSEDLFNKNSSEYRSLENRFIELLLPYLQSNLTGFKQFEILNFRNGSVVVNSKVKFGKSVPYNVTQAVQCVLEEFCDAAARRLDIKIDSHSLDIEPADEADPCKFLACNEFSKCTVNLWTKEAQCLCDPGYMTLDGSPCQSLCVVQTDFCLNGGECEIVPGHGAACREREQTTIPGLTS</sequence>
<evidence type="ECO:0000256" key="3">
    <source>
        <dbReference type="ARBA" id="ARBA00004593"/>
    </source>
</evidence>
<dbReference type="GO" id="GO:0001750">
    <property type="term" value="C:photoreceptor outer segment"/>
    <property type="evidence" value="ECO:0007669"/>
    <property type="project" value="UniProtKB-SubCell"/>
</dbReference>
<dbReference type="InterPro" id="IPR000082">
    <property type="entry name" value="SEA_dom"/>
</dbReference>
<dbReference type="PROSITE" id="PS50024">
    <property type="entry name" value="SEA"/>
    <property type="match status" value="1"/>
</dbReference>
<evidence type="ECO:0000259" key="17">
    <source>
        <dbReference type="PROSITE" id="PS50024"/>
    </source>
</evidence>
<keyword evidence="19" id="KW-1185">Reference proteome</keyword>
<gene>
    <name evidence="18" type="ORF">IRJ41_023759</name>
</gene>
<dbReference type="GO" id="GO:0007601">
    <property type="term" value="P:visual perception"/>
    <property type="evidence" value="ECO:0007669"/>
    <property type="project" value="InterPro"/>
</dbReference>
<evidence type="ECO:0000256" key="1">
    <source>
        <dbReference type="ARBA" id="ARBA00004437"/>
    </source>
</evidence>
<dbReference type="SUPFAM" id="SSF82671">
    <property type="entry name" value="SEA domain"/>
    <property type="match status" value="1"/>
</dbReference>
<accession>A0A9W7TNK3</accession>
<dbReference type="GO" id="GO:0008201">
    <property type="term" value="F:heparin binding"/>
    <property type="evidence" value="ECO:0007669"/>
    <property type="project" value="UniProtKB-KW"/>
</dbReference>
<dbReference type="GO" id="GO:0005540">
    <property type="term" value="F:hyaluronic acid binding"/>
    <property type="evidence" value="ECO:0007669"/>
    <property type="project" value="UniProtKB-KW"/>
</dbReference>
<keyword evidence="6" id="KW-0358">Heparin-binding</keyword>
<comment type="caution">
    <text evidence="18">The sequence shown here is derived from an EMBL/GenBank/DDBJ whole genome shotgun (WGS) entry which is preliminary data.</text>
</comment>
<evidence type="ECO:0000256" key="8">
    <source>
        <dbReference type="ARBA" id="ARBA00022737"/>
    </source>
</evidence>
<comment type="subcellular location">
    <subcellularLocation>
        <location evidence="2">Cell projection</location>
        <location evidence="2">Cilium</location>
        <location evidence="2">Photoreceptor outer segment</location>
    </subcellularLocation>
    <subcellularLocation>
        <location evidence="1">Photoreceptor inner segment</location>
    </subcellularLocation>
    <subcellularLocation>
        <location evidence="3">Secreted</location>
        <location evidence="3">Extracellular space</location>
        <location evidence="3">Extracellular matrix</location>
        <location evidence="3">Interphotoreceptor matrix</location>
    </subcellularLocation>
</comment>
<evidence type="ECO:0000256" key="5">
    <source>
        <dbReference type="ARBA" id="ARBA00022530"/>
    </source>
</evidence>
<keyword evidence="8" id="KW-0677">Repeat</keyword>
<dbReference type="EMBL" id="JAFHDT010000015">
    <property type="protein sequence ID" value="KAI7800099.1"/>
    <property type="molecule type" value="Genomic_DNA"/>
</dbReference>
<dbReference type="InterPro" id="IPR039861">
    <property type="entry name" value="IMPG"/>
</dbReference>
<evidence type="ECO:0000256" key="4">
    <source>
        <dbReference type="ARBA" id="ARBA00022525"/>
    </source>
</evidence>
<keyword evidence="10" id="KW-0675">Receptor</keyword>
<keyword evidence="12" id="KW-0966">Cell projection</keyword>
<evidence type="ECO:0000256" key="12">
    <source>
        <dbReference type="ARBA" id="ARBA00023273"/>
    </source>
</evidence>
<evidence type="ECO:0000313" key="18">
    <source>
        <dbReference type="EMBL" id="KAI7800099.1"/>
    </source>
</evidence>
<evidence type="ECO:0000256" key="15">
    <source>
        <dbReference type="ARBA" id="ARBA00042018"/>
    </source>
</evidence>
<dbReference type="InterPro" id="IPR036364">
    <property type="entry name" value="SEA_dom_sf"/>
</dbReference>
<dbReference type="GO" id="GO:0033165">
    <property type="term" value="C:interphotoreceptor matrix"/>
    <property type="evidence" value="ECO:0007669"/>
    <property type="project" value="UniProtKB-SubCell"/>
</dbReference>
<keyword evidence="7" id="KW-0732">Signal</keyword>
<reference evidence="18" key="1">
    <citation type="submission" date="2021-02" db="EMBL/GenBank/DDBJ databases">
        <title>Comparative genomics reveals that relaxation of natural selection precedes convergent phenotypic evolution of cavefish.</title>
        <authorList>
            <person name="Peng Z."/>
        </authorList>
    </citation>
    <scope>NUCLEOTIDE SEQUENCE</scope>
    <source>
        <tissue evidence="18">Muscle</tissue>
    </source>
</reference>